<sequence>MHYLPVRIDGCGAPAIELETSVLELSNLKNKVTAAFGNAFEINGLVGIQEGSNTPAIPEHGVLYMRTENELFSPDGLLGYAKNLSSSLVEGETFSVSVGFRHYPTAWSILTFVQFFFDGPHYLDVFEVKEGEIVKSYSLTNVRLDLDDWTLPIIEYREQFVRQLLAPQTFSDLYGTVGFLEQCKADVDYHCVNQVQ</sequence>
<evidence type="ECO:0000313" key="1">
    <source>
        <dbReference type="EMBL" id="RPJ67217.1"/>
    </source>
</evidence>
<dbReference type="RefSeq" id="WP_124027120.1">
    <property type="nucleotide sequence ID" value="NZ_JBHRSN010000015.1"/>
</dbReference>
<proteinExistence type="predicted"/>
<dbReference type="EMBL" id="RPOK01000002">
    <property type="protein sequence ID" value="RPJ67217.1"/>
    <property type="molecule type" value="Genomic_DNA"/>
</dbReference>
<protein>
    <submittedName>
        <fullName evidence="1">Uncharacterized protein</fullName>
    </submittedName>
</protein>
<reference evidence="1 2" key="1">
    <citation type="submission" date="2018-11" db="EMBL/GenBank/DDBJ databases">
        <authorList>
            <person name="Ye M.-Q."/>
            <person name="Du Z.-J."/>
        </authorList>
    </citation>
    <scope>NUCLEOTIDE SEQUENCE [LARGE SCALE GENOMIC DNA]</scope>
    <source>
        <strain evidence="1 2">U0105</strain>
    </source>
</reference>
<accession>A0A3N5Y0K5</accession>
<gene>
    <name evidence="1" type="ORF">DRW07_06690</name>
</gene>
<evidence type="ECO:0000313" key="2">
    <source>
        <dbReference type="Proteomes" id="UP000275281"/>
    </source>
</evidence>
<keyword evidence="2" id="KW-1185">Reference proteome</keyword>
<dbReference type="AlphaFoldDB" id="A0A3N5Y0K5"/>
<comment type="caution">
    <text evidence="1">The sequence shown here is derived from an EMBL/GenBank/DDBJ whole genome shotgun (WGS) entry which is preliminary data.</text>
</comment>
<name>A0A3N5Y0K5_9ALTE</name>
<organism evidence="1 2">
    <name type="scientific">Alteromonas sediminis</name>
    <dbReference type="NCBI Taxonomy" id="2259342"/>
    <lineage>
        <taxon>Bacteria</taxon>
        <taxon>Pseudomonadati</taxon>
        <taxon>Pseudomonadota</taxon>
        <taxon>Gammaproteobacteria</taxon>
        <taxon>Alteromonadales</taxon>
        <taxon>Alteromonadaceae</taxon>
        <taxon>Alteromonas/Salinimonas group</taxon>
        <taxon>Alteromonas</taxon>
    </lineage>
</organism>
<dbReference type="Proteomes" id="UP000275281">
    <property type="component" value="Unassembled WGS sequence"/>
</dbReference>